<keyword evidence="3" id="KW-1185">Reference proteome</keyword>
<proteinExistence type="predicted"/>
<dbReference type="EMBL" id="FONZ01000003">
    <property type="protein sequence ID" value="SFF20211.1"/>
    <property type="molecule type" value="Genomic_DNA"/>
</dbReference>
<dbReference type="RefSeq" id="WP_093377930.1">
    <property type="nucleotide sequence ID" value="NZ_BNAN01000003.1"/>
</dbReference>
<reference evidence="3" key="1">
    <citation type="submission" date="2016-10" db="EMBL/GenBank/DDBJ databases">
        <authorList>
            <person name="Varghese N."/>
            <person name="Submissions S."/>
        </authorList>
    </citation>
    <scope>NUCLEOTIDE SEQUENCE [LARGE SCALE GENOMIC DNA]</scope>
    <source>
        <strain evidence="3">DSM 19083</strain>
    </source>
</reference>
<dbReference type="Proteomes" id="UP000198520">
    <property type="component" value="Unassembled WGS sequence"/>
</dbReference>
<evidence type="ECO:0000313" key="2">
    <source>
        <dbReference type="EMBL" id="SFF20211.1"/>
    </source>
</evidence>
<name>A0A1I2GUG2_9MICO</name>
<protein>
    <recommendedName>
        <fullName evidence="4">Secreted protein</fullName>
    </recommendedName>
</protein>
<keyword evidence="1" id="KW-0732">Signal</keyword>
<sequence length="139" mass="13253">MGRTAIKARAVASMLAGLGAAGLLGLSLAQAGQLATQGGPMIGAGTSSVTACAPSELELSHDVEYSADAKGYVLVGVGVATPPLDCVGSTLRVSLADATGARIAELTGPLAASGASLTLADGGSVSLDDVATTAVVVTG</sequence>
<dbReference type="STRING" id="285351.SAMN04488035_1947"/>
<feature type="chain" id="PRO_5011487016" description="Secreted protein" evidence="1">
    <location>
        <begin position="32"/>
        <end position="139"/>
    </location>
</feature>
<accession>A0A1I2GUG2</accession>
<gene>
    <name evidence="2" type="ORF">SAMN04488035_1947</name>
</gene>
<feature type="signal peptide" evidence="1">
    <location>
        <begin position="1"/>
        <end position="31"/>
    </location>
</feature>
<evidence type="ECO:0008006" key="4">
    <source>
        <dbReference type="Google" id="ProtNLM"/>
    </source>
</evidence>
<evidence type="ECO:0000313" key="3">
    <source>
        <dbReference type="Proteomes" id="UP000198520"/>
    </source>
</evidence>
<evidence type="ECO:0000256" key="1">
    <source>
        <dbReference type="SAM" id="SignalP"/>
    </source>
</evidence>
<organism evidence="2 3">
    <name type="scientific">Flavimobilis marinus</name>
    <dbReference type="NCBI Taxonomy" id="285351"/>
    <lineage>
        <taxon>Bacteria</taxon>
        <taxon>Bacillati</taxon>
        <taxon>Actinomycetota</taxon>
        <taxon>Actinomycetes</taxon>
        <taxon>Micrococcales</taxon>
        <taxon>Jonesiaceae</taxon>
        <taxon>Flavimobilis</taxon>
    </lineage>
</organism>
<dbReference type="AlphaFoldDB" id="A0A1I2GUG2"/>